<accession>A0A2N5V2A0</accession>
<protein>
    <submittedName>
        <fullName evidence="1">Uncharacterized protein</fullName>
    </submittedName>
</protein>
<proteinExistence type="predicted"/>
<reference evidence="1 2" key="1">
    <citation type="submission" date="2017-11" db="EMBL/GenBank/DDBJ databases">
        <title>De novo assembly and phasing of dikaryotic genomes from two isolates of Puccinia coronata f. sp. avenae, the causal agent of oat crown rust.</title>
        <authorList>
            <person name="Miller M.E."/>
            <person name="Zhang Y."/>
            <person name="Omidvar V."/>
            <person name="Sperschneider J."/>
            <person name="Schwessinger B."/>
            <person name="Raley C."/>
            <person name="Palmer J.M."/>
            <person name="Garnica D."/>
            <person name="Upadhyaya N."/>
            <person name="Rathjen J."/>
            <person name="Taylor J.M."/>
            <person name="Park R.F."/>
            <person name="Dodds P.N."/>
            <person name="Hirsch C.D."/>
            <person name="Kianian S.F."/>
            <person name="Figueroa M."/>
        </authorList>
    </citation>
    <scope>NUCLEOTIDE SEQUENCE [LARGE SCALE GENOMIC DNA]</scope>
    <source>
        <strain evidence="1">12SD80</strain>
    </source>
</reference>
<dbReference type="Proteomes" id="UP000235392">
    <property type="component" value="Unassembled WGS sequence"/>
</dbReference>
<dbReference type="EMBL" id="PGCI01000060">
    <property type="protein sequence ID" value="PLW44138.1"/>
    <property type="molecule type" value="Genomic_DNA"/>
</dbReference>
<gene>
    <name evidence="1" type="ORF">PCASD_09548</name>
</gene>
<organism evidence="1 2">
    <name type="scientific">Puccinia coronata f. sp. avenae</name>
    <dbReference type="NCBI Taxonomy" id="200324"/>
    <lineage>
        <taxon>Eukaryota</taxon>
        <taxon>Fungi</taxon>
        <taxon>Dikarya</taxon>
        <taxon>Basidiomycota</taxon>
        <taxon>Pucciniomycotina</taxon>
        <taxon>Pucciniomycetes</taxon>
        <taxon>Pucciniales</taxon>
        <taxon>Pucciniaceae</taxon>
        <taxon>Puccinia</taxon>
    </lineage>
</organism>
<evidence type="ECO:0000313" key="1">
    <source>
        <dbReference type="EMBL" id="PLW44138.1"/>
    </source>
</evidence>
<evidence type="ECO:0000313" key="2">
    <source>
        <dbReference type="Proteomes" id="UP000235392"/>
    </source>
</evidence>
<sequence length="262" mass="29797">MHTAQTSLIVLGAPRRLPSLIIVLATNSRRLSEPGVLHKTRHATHSQQSHLIGAHLSVELESIFHEPHPSLSKTSTDSANALKSFSTRSAIRSPFFDHPEFRPNPSSHSTLKASCHPLPALESTRADEIRAEHNVEEGSASKISATKTEDESEDVELLNDLIECTLPHQISARLAMPGTGNNRLQKRSRATKRNCSKRRWKRMRKRIRKAYRKAYRKALQALNQARQTAIIWLLKILKFFKFKAARGYLRKIRLARRLGINW</sequence>
<dbReference type="AlphaFoldDB" id="A0A2N5V2A0"/>
<name>A0A2N5V2A0_9BASI</name>
<comment type="caution">
    <text evidence="1">The sequence shown here is derived from an EMBL/GenBank/DDBJ whole genome shotgun (WGS) entry which is preliminary data.</text>
</comment>